<evidence type="ECO:0000313" key="7">
    <source>
        <dbReference type="Proteomes" id="UP000552097"/>
    </source>
</evidence>
<dbReference type="InterPro" id="IPR003439">
    <property type="entry name" value="ABC_transporter-like_ATP-bd"/>
</dbReference>
<feature type="domain" description="ABC transporter" evidence="5">
    <location>
        <begin position="261"/>
        <end position="502"/>
    </location>
</feature>
<organism evidence="6 7">
    <name type="scientific">Saccharothrix ecbatanensis</name>
    <dbReference type="NCBI Taxonomy" id="1105145"/>
    <lineage>
        <taxon>Bacteria</taxon>
        <taxon>Bacillati</taxon>
        <taxon>Actinomycetota</taxon>
        <taxon>Actinomycetes</taxon>
        <taxon>Pseudonocardiales</taxon>
        <taxon>Pseudonocardiaceae</taxon>
        <taxon>Saccharothrix</taxon>
    </lineage>
</organism>
<keyword evidence="6" id="KW-0762">Sugar transport</keyword>
<dbReference type="RefSeq" id="WP_184918113.1">
    <property type="nucleotide sequence ID" value="NZ_JACHMO010000001.1"/>
</dbReference>
<keyword evidence="2" id="KW-0677">Repeat</keyword>
<evidence type="ECO:0000256" key="3">
    <source>
        <dbReference type="ARBA" id="ARBA00022741"/>
    </source>
</evidence>
<dbReference type="PANTHER" id="PTHR43790">
    <property type="entry name" value="CARBOHYDRATE TRANSPORT ATP-BINDING PROTEIN MG119-RELATED"/>
    <property type="match status" value="1"/>
</dbReference>
<dbReference type="CDD" id="cd03215">
    <property type="entry name" value="ABC_Carb_Monos_II"/>
    <property type="match status" value="1"/>
</dbReference>
<dbReference type="InterPro" id="IPR017871">
    <property type="entry name" value="ABC_transporter-like_CS"/>
</dbReference>
<evidence type="ECO:0000256" key="2">
    <source>
        <dbReference type="ARBA" id="ARBA00022737"/>
    </source>
</evidence>
<evidence type="ECO:0000259" key="5">
    <source>
        <dbReference type="PROSITE" id="PS50893"/>
    </source>
</evidence>
<name>A0A7W9HGY7_9PSEU</name>
<keyword evidence="1" id="KW-0813">Transport</keyword>
<evidence type="ECO:0000313" key="6">
    <source>
        <dbReference type="EMBL" id="MBB5801796.1"/>
    </source>
</evidence>
<gene>
    <name evidence="6" type="ORF">F4560_001564</name>
</gene>
<dbReference type="PANTHER" id="PTHR43790:SF9">
    <property type="entry name" value="GALACTOFURANOSE TRANSPORTER ATP-BINDING PROTEIN YTFR"/>
    <property type="match status" value="1"/>
</dbReference>
<proteinExistence type="predicted"/>
<dbReference type="Pfam" id="PF00005">
    <property type="entry name" value="ABC_tran"/>
    <property type="match status" value="2"/>
</dbReference>
<dbReference type="CDD" id="cd03216">
    <property type="entry name" value="ABC_Carb_Monos_I"/>
    <property type="match status" value="1"/>
</dbReference>
<evidence type="ECO:0000256" key="1">
    <source>
        <dbReference type="ARBA" id="ARBA00022448"/>
    </source>
</evidence>
<dbReference type="EMBL" id="JACHMO010000001">
    <property type="protein sequence ID" value="MBB5801796.1"/>
    <property type="molecule type" value="Genomic_DNA"/>
</dbReference>
<dbReference type="InterPro" id="IPR003593">
    <property type="entry name" value="AAA+_ATPase"/>
</dbReference>
<protein>
    <submittedName>
        <fullName evidence="6">Simple sugar transport system ATP-binding protein</fullName>
    </submittedName>
</protein>
<dbReference type="PROSITE" id="PS00211">
    <property type="entry name" value="ABC_TRANSPORTER_1"/>
    <property type="match status" value="1"/>
</dbReference>
<dbReference type="GO" id="GO:0016887">
    <property type="term" value="F:ATP hydrolysis activity"/>
    <property type="evidence" value="ECO:0007669"/>
    <property type="project" value="InterPro"/>
</dbReference>
<dbReference type="InterPro" id="IPR027417">
    <property type="entry name" value="P-loop_NTPase"/>
</dbReference>
<dbReference type="AlphaFoldDB" id="A0A7W9HGY7"/>
<dbReference type="SUPFAM" id="SSF52540">
    <property type="entry name" value="P-loop containing nucleoside triphosphate hydrolases"/>
    <property type="match status" value="2"/>
</dbReference>
<dbReference type="SMART" id="SM00382">
    <property type="entry name" value="AAA"/>
    <property type="match status" value="2"/>
</dbReference>
<evidence type="ECO:0000256" key="4">
    <source>
        <dbReference type="ARBA" id="ARBA00022840"/>
    </source>
</evidence>
<sequence>MDGQESVPVVEATGIAKRFGPTVALADGNLAVLPGETHALVGRNGAGKSTLVGVVTGLLRPDAGEVRFGGEPAPPPGDRAAWRRRVACVYQHPSVVKELSVAENIFLHRQPRGRFGLISPSRMRRDAAELLESWSVPVAPELPAGELTVEQRQLVEIASALSLGARFVILDEPTAQLEARAIARLFDRLRALQDQGVTFLFISHHLPEIYEICQRVTVFRDARHIVTDTVAALDRDRLVTAMIGDARGLVQVGADRPPVAADAEPVLELSGFAVPGAVEGVDLTVHRGEIVGVAGSAASGKRQLAEALAGLRPRQGTVSVAGRPVASGTVRAALDGGIGYLPGDRNVDGFVGGLSVAENATMTIAGRLGPAGLVLPARRDAAARRMIAELDVHTAGPHQPVGELSGGNAQKVVMARALAGNPEVLVLVQPTAGVDVRSKESLLGAVDEQTRTRRGALLVSDELEDLRVCDRVVVMVAGRIVSEHPRGWDEGSLVAEIEGIGGQHD</sequence>
<reference evidence="6 7" key="1">
    <citation type="submission" date="2020-08" db="EMBL/GenBank/DDBJ databases">
        <title>Sequencing the genomes of 1000 actinobacteria strains.</title>
        <authorList>
            <person name="Klenk H.-P."/>
        </authorList>
    </citation>
    <scope>NUCLEOTIDE SEQUENCE [LARGE SCALE GENOMIC DNA]</scope>
    <source>
        <strain evidence="6 7">DSM 45486</strain>
    </source>
</reference>
<dbReference type="GO" id="GO:0005524">
    <property type="term" value="F:ATP binding"/>
    <property type="evidence" value="ECO:0007669"/>
    <property type="project" value="UniProtKB-KW"/>
</dbReference>
<keyword evidence="3" id="KW-0547">Nucleotide-binding</keyword>
<keyword evidence="4 6" id="KW-0067">ATP-binding</keyword>
<dbReference type="PROSITE" id="PS50893">
    <property type="entry name" value="ABC_TRANSPORTER_2"/>
    <property type="match status" value="2"/>
</dbReference>
<feature type="domain" description="ABC transporter" evidence="5">
    <location>
        <begin position="10"/>
        <end position="246"/>
    </location>
</feature>
<dbReference type="InterPro" id="IPR050107">
    <property type="entry name" value="ABC_carbohydrate_import_ATPase"/>
</dbReference>
<dbReference type="Proteomes" id="UP000552097">
    <property type="component" value="Unassembled WGS sequence"/>
</dbReference>
<comment type="caution">
    <text evidence="6">The sequence shown here is derived from an EMBL/GenBank/DDBJ whole genome shotgun (WGS) entry which is preliminary data.</text>
</comment>
<accession>A0A7W9HGY7</accession>
<keyword evidence="7" id="KW-1185">Reference proteome</keyword>
<dbReference type="Gene3D" id="3.40.50.300">
    <property type="entry name" value="P-loop containing nucleotide triphosphate hydrolases"/>
    <property type="match status" value="2"/>
</dbReference>